<protein>
    <recommendedName>
        <fullName evidence="5">Demethylmenaquinone methyltransferase</fullName>
        <ecNumber evidence="5">2.1.1.163</ecNumber>
    </recommendedName>
</protein>
<comment type="catalytic activity">
    <reaction evidence="5">
        <text>a 2-demethylmenaquinol + S-adenosyl-L-methionine = a menaquinol + S-adenosyl-L-homocysteine + H(+)</text>
        <dbReference type="Rhea" id="RHEA:42640"/>
        <dbReference type="Rhea" id="RHEA-COMP:9539"/>
        <dbReference type="Rhea" id="RHEA-COMP:9563"/>
        <dbReference type="ChEBI" id="CHEBI:15378"/>
        <dbReference type="ChEBI" id="CHEBI:18151"/>
        <dbReference type="ChEBI" id="CHEBI:55437"/>
        <dbReference type="ChEBI" id="CHEBI:57856"/>
        <dbReference type="ChEBI" id="CHEBI:59789"/>
        <dbReference type="EC" id="2.1.1.163"/>
    </reaction>
</comment>
<dbReference type="InterPro" id="IPR004033">
    <property type="entry name" value="UbiE/COQ5_MeTrFase"/>
</dbReference>
<dbReference type="PANTHER" id="PTHR43591">
    <property type="entry name" value="METHYLTRANSFERASE"/>
    <property type="match status" value="1"/>
</dbReference>
<dbReference type="SUPFAM" id="SSF53335">
    <property type="entry name" value="S-adenosyl-L-methionine-dependent methyltransferases"/>
    <property type="match status" value="1"/>
</dbReference>
<organism evidence="7">
    <name type="scientific">uncultured Thermomicrobiales bacterium</name>
    <dbReference type="NCBI Taxonomy" id="1645740"/>
    <lineage>
        <taxon>Bacteria</taxon>
        <taxon>Pseudomonadati</taxon>
        <taxon>Thermomicrobiota</taxon>
        <taxon>Thermomicrobia</taxon>
        <taxon>Thermomicrobiales</taxon>
        <taxon>environmental samples</taxon>
    </lineage>
</organism>
<dbReference type="Pfam" id="PF01209">
    <property type="entry name" value="Ubie_methyltran"/>
    <property type="match status" value="1"/>
</dbReference>
<gene>
    <name evidence="5" type="primary">menG</name>
    <name evidence="7" type="ORF">AVDCRST_MAG49-1821</name>
</gene>
<dbReference type="AlphaFoldDB" id="A0A6J4ULP7"/>
<keyword evidence="3 5" id="KW-0808">Transferase</keyword>
<feature type="binding site" evidence="5">
    <location>
        <position position="78"/>
    </location>
    <ligand>
        <name>S-adenosyl-L-methionine</name>
        <dbReference type="ChEBI" id="CHEBI:59789"/>
    </ligand>
</feature>
<feature type="region of interest" description="Disordered" evidence="6">
    <location>
        <begin position="250"/>
        <end position="275"/>
    </location>
</feature>
<evidence type="ECO:0000256" key="4">
    <source>
        <dbReference type="ARBA" id="ARBA00022691"/>
    </source>
</evidence>
<evidence type="ECO:0000256" key="5">
    <source>
        <dbReference type="HAMAP-Rule" id="MF_01813"/>
    </source>
</evidence>
<keyword evidence="4 5" id="KW-0949">S-adenosyl-L-methionine</keyword>
<dbReference type="PROSITE" id="PS01184">
    <property type="entry name" value="UBIE_2"/>
    <property type="match status" value="1"/>
</dbReference>
<dbReference type="PROSITE" id="PS51608">
    <property type="entry name" value="SAM_MT_UBIE"/>
    <property type="match status" value="1"/>
</dbReference>
<dbReference type="Gene3D" id="3.40.50.150">
    <property type="entry name" value="Vaccinia Virus protein VP39"/>
    <property type="match status" value="1"/>
</dbReference>
<evidence type="ECO:0000256" key="2">
    <source>
        <dbReference type="ARBA" id="ARBA00022603"/>
    </source>
</evidence>
<dbReference type="EC" id="2.1.1.163" evidence="5"/>
<dbReference type="GO" id="GO:0009234">
    <property type="term" value="P:menaquinone biosynthetic process"/>
    <property type="evidence" value="ECO:0007669"/>
    <property type="project" value="UniProtKB-UniRule"/>
</dbReference>
<comment type="pathway">
    <text evidence="5">Quinol/quinone metabolism; menaquinone biosynthesis; menaquinol from 1,4-dihydroxy-2-naphthoate: step 2/2.</text>
</comment>
<reference evidence="7" key="1">
    <citation type="submission" date="2020-02" db="EMBL/GenBank/DDBJ databases">
        <authorList>
            <person name="Meier V. D."/>
        </authorList>
    </citation>
    <scope>NUCLEOTIDE SEQUENCE</scope>
    <source>
        <strain evidence="7">AVDCRST_MAG49</strain>
    </source>
</reference>
<sequence>MTAPPPSSPPPPPEPGFRRGALQPAAEVRTMFGRIVARYDLVNRLMTGGRDVAWRRMVARAAVAGGRDGRVLDVATGTGDLALALAEAGARTVVGVDFVAPMLRAADEKAAKVAVRTGQFPPVALVVGDALRLPFADGRFDACTVAFGLRNMADYEAALREMARVLRPGGRLVCLELTPYRVPVLRAIFGWYFAHIVPAVGGWLSGDPAAYRYLPTSVAAFPPARELEAMMRRAGLTGVRHRRLGGGAVAIHTGENPPGPTAPVAGSPDAGPPSS</sequence>
<dbReference type="EMBL" id="CADCWG010000119">
    <property type="protein sequence ID" value="CAA9551413.1"/>
    <property type="molecule type" value="Genomic_DNA"/>
</dbReference>
<dbReference type="HAMAP" id="MF_01813">
    <property type="entry name" value="MenG_UbiE_methyltr"/>
    <property type="match status" value="1"/>
</dbReference>
<proteinExistence type="inferred from homology"/>
<feature type="binding site" evidence="5">
    <location>
        <position position="97"/>
    </location>
    <ligand>
        <name>S-adenosyl-L-methionine</name>
        <dbReference type="ChEBI" id="CHEBI:59789"/>
    </ligand>
</feature>
<accession>A0A6J4ULP7</accession>
<dbReference type="GO" id="GO:0032259">
    <property type="term" value="P:methylation"/>
    <property type="evidence" value="ECO:0007669"/>
    <property type="project" value="UniProtKB-KW"/>
</dbReference>
<dbReference type="PANTHER" id="PTHR43591:SF24">
    <property type="entry name" value="2-METHOXY-6-POLYPRENYL-1,4-BENZOQUINOL METHYLASE, MITOCHONDRIAL"/>
    <property type="match status" value="1"/>
</dbReference>
<comment type="caution">
    <text evidence="5">Lacks conserved residue(s) required for the propagation of feature annotation.</text>
</comment>
<evidence type="ECO:0000313" key="7">
    <source>
        <dbReference type="EMBL" id="CAA9551413.1"/>
    </source>
</evidence>
<dbReference type="InterPro" id="IPR029063">
    <property type="entry name" value="SAM-dependent_MTases_sf"/>
</dbReference>
<evidence type="ECO:0000256" key="6">
    <source>
        <dbReference type="SAM" id="MobiDB-lite"/>
    </source>
</evidence>
<comment type="function">
    <text evidence="5">Methyltransferase required for the conversion of demethylmenaquinol (DMKH2) to menaquinol (MKH2).</text>
</comment>
<keyword evidence="2 5" id="KW-0489">Methyltransferase</keyword>
<keyword evidence="1 5" id="KW-0474">Menaquinone biosynthesis</keyword>
<comment type="similarity">
    <text evidence="5">Belongs to the class I-like SAM-binding methyltransferase superfamily. MenG/UbiE family.</text>
</comment>
<dbReference type="GO" id="GO:0043770">
    <property type="term" value="F:demethylmenaquinone methyltransferase activity"/>
    <property type="evidence" value="ECO:0007669"/>
    <property type="project" value="UniProtKB-UniRule"/>
</dbReference>
<feature type="binding site" evidence="5">
    <location>
        <begin position="129"/>
        <end position="130"/>
    </location>
    <ligand>
        <name>S-adenosyl-L-methionine</name>
        <dbReference type="ChEBI" id="CHEBI:59789"/>
    </ligand>
</feature>
<dbReference type="CDD" id="cd02440">
    <property type="entry name" value="AdoMet_MTases"/>
    <property type="match status" value="1"/>
</dbReference>
<dbReference type="NCBIfam" id="TIGR01934">
    <property type="entry name" value="MenG_MenH_UbiE"/>
    <property type="match status" value="1"/>
</dbReference>
<name>A0A6J4ULP7_9BACT</name>
<evidence type="ECO:0000256" key="3">
    <source>
        <dbReference type="ARBA" id="ARBA00022679"/>
    </source>
</evidence>
<dbReference type="InterPro" id="IPR023576">
    <property type="entry name" value="UbiE/COQ5_MeTrFase_CS"/>
</dbReference>
<dbReference type="UniPathway" id="UPA00079">
    <property type="reaction ID" value="UER00169"/>
</dbReference>
<evidence type="ECO:0000256" key="1">
    <source>
        <dbReference type="ARBA" id="ARBA00022428"/>
    </source>
</evidence>